<feature type="transmembrane region" description="Helical" evidence="1">
    <location>
        <begin position="18"/>
        <end position="42"/>
    </location>
</feature>
<dbReference type="PANTHER" id="PTHR33979">
    <property type="entry name" value="OS02G0221600 PROTEIN"/>
    <property type="match status" value="1"/>
</dbReference>
<organism evidence="2 3">
    <name type="scientific">Qipengyuania soli</name>
    <dbReference type="NCBI Taxonomy" id="2782568"/>
    <lineage>
        <taxon>Bacteria</taxon>
        <taxon>Pseudomonadati</taxon>
        <taxon>Pseudomonadota</taxon>
        <taxon>Alphaproteobacteria</taxon>
        <taxon>Sphingomonadales</taxon>
        <taxon>Erythrobacteraceae</taxon>
        <taxon>Qipengyuania</taxon>
    </lineage>
</organism>
<feature type="transmembrane region" description="Helical" evidence="1">
    <location>
        <begin position="90"/>
        <end position="109"/>
    </location>
</feature>
<keyword evidence="1" id="KW-0472">Membrane</keyword>
<dbReference type="Pfam" id="PF13398">
    <property type="entry name" value="Peptidase_M50B"/>
    <property type="match status" value="1"/>
</dbReference>
<name>A0A7S8F799_9SPHN</name>
<dbReference type="EMBL" id="CP064654">
    <property type="protein sequence ID" value="QPD00403.1"/>
    <property type="molecule type" value="Genomic_DNA"/>
</dbReference>
<evidence type="ECO:0000313" key="2">
    <source>
        <dbReference type="EMBL" id="QPD00403.1"/>
    </source>
</evidence>
<proteinExistence type="predicted"/>
<feature type="transmembrane region" description="Helical" evidence="1">
    <location>
        <begin position="213"/>
        <end position="232"/>
    </location>
</feature>
<dbReference type="InterPro" id="IPR049500">
    <property type="entry name" value="Peptidase_M50B-like"/>
</dbReference>
<feature type="transmembrane region" description="Helical" evidence="1">
    <location>
        <begin position="116"/>
        <end position="134"/>
    </location>
</feature>
<sequence length="238" mass="25588">MPYAEDQVQPVKRREQTYIVAFAVLTIIAWQTQIGTLVLMPFTLLSTWWHEMAHGLTAAALGANFQRLVIFANGSGYAEHSGGLWSVGQAIVAAAGLLGPSIAGSLMIIASRSRRATRLALLGLGAALLVTTLIWVRSIVGWVVLPLFALAALYIAARGSEKWQRISVEFLGVQGAVSVYQDFDYLFSPGGVVGGHAALSDTARIADALILPYWFWGGAITVAIVAMVWKALQVASRY</sequence>
<keyword evidence="1" id="KW-1133">Transmembrane helix</keyword>
<feature type="transmembrane region" description="Helical" evidence="1">
    <location>
        <begin position="140"/>
        <end position="157"/>
    </location>
</feature>
<dbReference type="AlphaFoldDB" id="A0A7S8F799"/>
<dbReference type="PANTHER" id="PTHR33979:SF2">
    <property type="entry name" value="PEPTIDASE M50B-LIKE-DOMAIN-CONTAINING PROTEIN"/>
    <property type="match status" value="1"/>
</dbReference>
<evidence type="ECO:0000313" key="3">
    <source>
        <dbReference type="Proteomes" id="UP000594459"/>
    </source>
</evidence>
<evidence type="ECO:0000256" key="1">
    <source>
        <dbReference type="SAM" id="Phobius"/>
    </source>
</evidence>
<protein>
    <submittedName>
        <fullName evidence="2">M50 family metallopeptidase</fullName>
    </submittedName>
</protein>
<dbReference type="Proteomes" id="UP000594459">
    <property type="component" value="Chromosome"/>
</dbReference>
<reference evidence="2 3" key="1">
    <citation type="submission" date="2020-11" db="EMBL/GenBank/DDBJ databases">
        <title>The genome sequence of Erythrobacter sp. 6D36.</title>
        <authorList>
            <person name="Liu Y."/>
        </authorList>
    </citation>
    <scope>NUCLEOTIDE SEQUENCE [LARGE SCALE GENOMIC DNA]</scope>
    <source>
        <strain evidence="2 3">6D36</strain>
    </source>
</reference>
<dbReference type="KEGG" id="qso:IRL76_05040"/>
<keyword evidence="3" id="KW-1185">Reference proteome</keyword>
<gene>
    <name evidence="2" type="ORF">IRL76_05040</name>
</gene>
<keyword evidence="1" id="KW-0812">Transmembrane</keyword>
<accession>A0A7S8F799</accession>